<dbReference type="InterPro" id="IPR005288">
    <property type="entry name" value="NadB"/>
</dbReference>
<gene>
    <name evidence="2" type="ORF">KME15_02890</name>
</gene>
<dbReference type="Gene3D" id="3.50.50.60">
    <property type="entry name" value="FAD/NAD(P)-binding domain"/>
    <property type="match status" value="1"/>
</dbReference>
<dbReference type="GO" id="GO:0009435">
    <property type="term" value="P:NAD+ biosynthetic process"/>
    <property type="evidence" value="ECO:0007669"/>
    <property type="project" value="InterPro"/>
</dbReference>
<dbReference type="Proteomes" id="UP000757435">
    <property type="component" value="Unassembled WGS sequence"/>
</dbReference>
<dbReference type="SUPFAM" id="SSF51905">
    <property type="entry name" value="FAD/NAD(P)-binding domain"/>
    <property type="match status" value="1"/>
</dbReference>
<feature type="chain" id="PRO_5038121031" evidence="1">
    <location>
        <begin position="25"/>
        <end position="685"/>
    </location>
</feature>
<name>A0A951Q821_9CYAN</name>
<reference evidence="2" key="2">
    <citation type="journal article" date="2022" name="Microbiol. Resour. Announc.">
        <title>Metagenome Sequencing to Explore Phylogenomics of Terrestrial Cyanobacteria.</title>
        <authorList>
            <person name="Ward R.D."/>
            <person name="Stajich J.E."/>
            <person name="Johansen J.R."/>
            <person name="Huntemann M."/>
            <person name="Clum A."/>
            <person name="Foster B."/>
            <person name="Foster B."/>
            <person name="Roux S."/>
            <person name="Palaniappan K."/>
            <person name="Varghese N."/>
            <person name="Mukherjee S."/>
            <person name="Reddy T.B.K."/>
            <person name="Daum C."/>
            <person name="Copeland A."/>
            <person name="Chen I.A."/>
            <person name="Ivanova N.N."/>
            <person name="Kyrpides N.C."/>
            <person name="Shapiro N."/>
            <person name="Eloe-Fadrosh E.A."/>
            <person name="Pietrasiak N."/>
        </authorList>
    </citation>
    <scope>NUCLEOTIDE SEQUENCE</scope>
    <source>
        <strain evidence="2">UHER 2000/2452</strain>
    </source>
</reference>
<dbReference type="InterPro" id="IPR036188">
    <property type="entry name" value="FAD/NAD-bd_sf"/>
</dbReference>
<reference evidence="2" key="1">
    <citation type="submission" date="2021-05" db="EMBL/GenBank/DDBJ databases">
        <authorList>
            <person name="Pietrasiak N."/>
            <person name="Ward R."/>
            <person name="Stajich J.E."/>
            <person name="Kurbessoian T."/>
        </authorList>
    </citation>
    <scope>NUCLEOTIDE SEQUENCE</scope>
    <source>
        <strain evidence="2">UHER 2000/2452</strain>
    </source>
</reference>
<evidence type="ECO:0000313" key="2">
    <source>
        <dbReference type="EMBL" id="MBW4657595.1"/>
    </source>
</evidence>
<keyword evidence="1" id="KW-0732">Signal</keyword>
<dbReference type="PANTHER" id="PTHR42716">
    <property type="entry name" value="L-ASPARTATE OXIDASE"/>
    <property type="match status" value="1"/>
</dbReference>
<dbReference type="AlphaFoldDB" id="A0A951Q821"/>
<protein>
    <submittedName>
        <fullName evidence="2">FAD-dependent oxidoreductase</fullName>
    </submittedName>
</protein>
<evidence type="ECO:0000313" key="3">
    <source>
        <dbReference type="Proteomes" id="UP000757435"/>
    </source>
</evidence>
<organism evidence="2 3">
    <name type="scientific">Drouetiella hepatica Uher 2000/2452</name>
    <dbReference type="NCBI Taxonomy" id="904376"/>
    <lineage>
        <taxon>Bacteria</taxon>
        <taxon>Bacillati</taxon>
        <taxon>Cyanobacteriota</taxon>
        <taxon>Cyanophyceae</taxon>
        <taxon>Oculatellales</taxon>
        <taxon>Oculatellaceae</taxon>
        <taxon>Drouetiella</taxon>
    </lineage>
</organism>
<dbReference type="Pfam" id="PF12831">
    <property type="entry name" value="FAD_oxidored"/>
    <property type="match status" value="3"/>
</dbReference>
<dbReference type="GO" id="GO:0008734">
    <property type="term" value="F:L-aspartate oxidase activity"/>
    <property type="evidence" value="ECO:0007669"/>
    <property type="project" value="InterPro"/>
</dbReference>
<feature type="signal peptide" evidence="1">
    <location>
        <begin position="1"/>
        <end position="24"/>
    </location>
</feature>
<dbReference type="PANTHER" id="PTHR42716:SF1">
    <property type="entry name" value="SLL0471 PROTEIN"/>
    <property type="match status" value="1"/>
</dbReference>
<comment type="caution">
    <text evidence="2">The sequence shown here is derived from an EMBL/GenBank/DDBJ whole genome shotgun (WGS) entry which is preliminary data.</text>
</comment>
<dbReference type="EMBL" id="JAHHHD010000002">
    <property type="protein sequence ID" value="MBW4657595.1"/>
    <property type="molecule type" value="Genomic_DNA"/>
</dbReference>
<accession>A0A951Q821</accession>
<evidence type="ECO:0000256" key="1">
    <source>
        <dbReference type="SAM" id="SignalP"/>
    </source>
</evidence>
<proteinExistence type="predicted"/>
<sequence length="685" mass="76412">MRCDRFFSWFLIALLLILSVPALATTSFAQAPPQEDAIQATDQVKQQGEQQGEPCELLVAGGGLAGTAATYEALMAGRTVCLTEITDWLGGQISSQGTSALDEAKRQREELFYSRGYKQLRERIEKKYRMLNPGDCWVSASCFLPKDAHAILWQELEDAAKAGKGKLKWFPSTVIKELQLSADGKQIEGAIAIQHSPAPGTPPLNTETLSVAIEDTYRYEDSDRFTKTIIRFAPQPSSSAAQWFVIDATETGELIALADVPYRLGIDPLSYLDPSSPSTTGDPYCTQGFTYTFAMERTQDPQPQPTPSLYSQYQPYYSYERPRSTNDYFDYVFTYRRILSPKPRSKQKAFGVSQPKPGDISMQNWTWGNDYRPGTAADNLVYTREQLEQRGELTPGGWMGGLRTETLRKGEENALGFYHWLVAGTTDSQLGEGIKQPAPNHRFLSGFESPMGTAHGLSKYPYMREGRRIIGRPAFGYDQGFSISEIDISKVDYLDPYYQTTLPDRMYRALWTALSARPAEVAIKNTPSEQIMRRTRSRIYPDSVGISQYAIDFHPCMTLSPPEAPGNTEREGIRRAHGPAYPAQIPLRAMIPQKLDNLLVTGKSIATSFVAAAAYRVHSFEWSAGAAAGTTAAFALTENVFPYELVDQLPNPEPLLQKLQAQLIAQENPIEFPDTSIFNLDWGSW</sequence>